<gene>
    <name evidence="3" type="ORF">A5892_09230</name>
</gene>
<evidence type="ECO:0000313" key="3">
    <source>
        <dbReference type="EMBL" id="ANF57619.1"/>
    </source>
</evidence>
<dbReference type="AlphaFoldDB" id="A0A172YEC9"/>
<feature type="signal peptide" evidence="1">
    <location>
        <begin position="1"/>
        <end position="28"/>
    </location>
</feature>
<sequence>MSMISLRRTSSIAAAACLGLVATSPSFAATVTGQVDATITLTSACEVNGSNGTTGVEFGTIDFGSQTTLFSQADGELVGGAQSGISIQCSPGQDATLTFLAGINDADAGAYTRAMAGNGQFVPYNLYIDSGRQTVLDNGDELTVVADGSVQTIPVYARAFGNDGLAAGTYSDTVQVSLEF</sequence>
<evidence type="ECO:0000313" key="4">
    <source>
        <dbReference type="Proteomes" id="UP000077875"/>
    </source>
</evidence>
<proteinExistence type="predicted"/>
<evidence type="ECO:0000259" key="2">
    <source>
        <dbReference type="Pfam" id="PF05229"/>
    </source>
</evidence>
<evidence type="ECO:0000256" key="1">
    <source>
        <dbReference type="SAM" id="SignalP"/>
    </source>
</evidence>
<feature type="chain" id="PRO_5008004639" description="Spore coat protein U/FanG domain-containing protein" evidence="1">
    <location>
        <begin position="29"/>
        <end position="180"/>
    </location>
</feature>
<dbReference type="PANTHER" id="PTHR37089">
    <property type="entry name" value="PROTEIN U-RELATED"/>
    <property type="match status" value="1"/>
</dbReference>
<dbReference type="RefSeq" id="WP_082890357.1">
    <property type="nucleotide sequence ID" value="NZ_CP015243.1"/>
</dbReference>
<name>A0A172YEC9_9GAMM</name>
<organism evidence="3 4">
    <name type="scientific">Halotalea alkalilenta</name>
    <dbReference type="NCBI Taxonomy" id="376489"/>
    <lineage>
        <taxon>Bacteria</taxon>
        <taxon>Pseudomonadati</taxon>
        <taxon>Pseudomonadota</taxon>
        <taxon>Gammaproteobacteria</taxon>
        <taxon>Oceanospirillales</taxon>
        <taxon>Halomonadaceae</taxon>
        <taxon>Halotalea</taxon>
    </lineage>
</organism>
<dbReference type="Proteomes" id="UP000077875">
    <property type="component" value="Chromosome"/>
</dbReference>
<dbReference type="Pfam" id="PF05229">
    <property type="entry name" value="SCPU"/>
    <property type="match status" value="1"/>
</dbReference>
<dbReference type="InterPro" id="IPR008966">
    <property type="entry name" value="Adhesion_dom_sf"/>
</dbReference>
<protein>
    <recommendedName>
        <fullName evidence="2">Spore coat protein U/FanG domain-containing protein</fullName>
    </recommendedName>
</protein>
<dbReference type="KEGG" id="haa:A5892_09230"/>
<accession>A0A172YEC9</accession>
<keyword evidence="1" id="KW-0732">Signal</keyword>
<feature type="domain" description="Spore coat protein U/FanG" evidence="2">
    <location>
        <begin position="32"/>
        <end position="176"/>
    </location>
</feature>
<reference evidence="3 4" key="1">
    <citation type="submission" date="2016-04" db="EMBL/GenBank/DDBJ databases">
        <title>Complete Genome Sequence of Halotalea alkalilenta IHB B 13600.</title>
        <authorList>
            <person name="Swarnkar M.K."/>
            <person name="Sharma A."/>
            <person name="Kaushal K."/>
            <person name="Soni R."/>
            <person name="Rana S."/>
            <person name="Singh A.K."/>
            <person name="Gulati A."/>
        </authorList>
    </citation>
    <scope>NUCLEOTIDE SEQUENCE [LARGE SCALE GENOMIC DNA]</scope>
    <source>
        <strain evidence="3 4">IHB B 13600</strain>
    </source>
</reference>
<dbReference type="SUPFAM" id="SSF49401">
    <property type="entry name" value="Bacterial adhesins"/>
    <property type="match status" value="1"/>
</dbReference>
<dbReference type="SMART" id="SM00972">
    <property type="entry name" value="SCPU"/>
    <property type="match status" value="1"/>
</dbReference>
<dbReference type="InterPro" id="IPR007893">
    <property type="entry name" value="Spore_coat_U/FanG"/>
</dbReference>
<dbReference type="STRING" id="376489.A5892_09230"/>
<keyword evidence="4" id="KW-1185">Reference proteome</keyword>
<dbReference type="InterPro" id="IPR053167">
    <property type="entry name" value="Spore_coat_component"/>
</dbReference>
<dbReference type="PANTHER" id="PTHR37089:SF3">
    <property type="entry name" value="EXPORTED PROTEIN"/>
    <property type="match status" value="1"/>
</dbReference>
<dbReference type="EMBL" id="CP015243">
    <property type="protein sequence ID" value="ANF57619.1"/>
    <property type="molecule type" value="Genomic_DNA"/>
</dbReference>